<dbReference type="InterPro" id="IPR001863">
    <property type="entry name" value="Glypican"/>
</dbReference>
<comment type="similarity">
    <text evidence="2 11">Belongs to the glypican family.</text>
</comment>
<comment type="subcellular location">
    <subcellularLocation>
        <location evidence="1 12">Cell membrane</location>
        <topology evidence="1 12">Lipid-anchor</topology>
        <topology evidence="1 12">GPI-anchor</topology>
    </subcellularLocation>
</comment>
<keyword evidence="10 12" id="KW-0449">Lipoprotein</keyword>
<keyword evidence="6 12" id="KW-0654">Proteoglycan</keyword>
<dbReference type="GeneID" id="108678244"/>
<feature type="compositionally biased region" description="Acidic residues" evidence="13">
    <location>
        <begin position="532"/>
        <end position="544"/>
    </location>
</feature>
<feature type="signal peptide" evidence="14">
    <location>
        <begin position="1"/>
        <end position="25"/>
    </location>
</feature>
<name>A0A8B7PA84_HYAAZ</name>
<gene>
    <name evidence="16" type="primary">LOC108678244</name>
</gene>
<evidence type="ECO:0000256" key="10">
    <source>
        <dbReference type="ARBA" id="ARBA00023288"/>
    </source>
</evidence>
<keyword evidence="15" id="KW-1185">Reference proteome</keyword>
<dbReference type="GO" id="GO:0009986">
    <property type="term" value="C:cell surface"/>
    <property type="evidence" value="ECO:0007669"/>
    <property type="project" value="TreeGrafter"/>
</dbReference>
<dbReference type="OrthoDB" id="6380619at2759"/>
<evidence type="ECO:0000256" key="1">
    <source>
        <dbReference type="ARBA" id="ARBA00004609"/>
    </source>
</evidence>
<protein>
    <submittedName>
        <fullName evidence="16">Glypican-5</fullName>
    </submittedName>
</protein>
<keyword evidence="7 12" id="KW-0472">Membrane</keyword>
<evidence type="ECO:0000313" key="15">
    <source>
        <dbReference type="Proteomes" id="UP000694843"/>
    </source>
</evidence>
<keyword evidence="8" id="KW-0325">Glycoprotein</keyword>
<evidence type="ECO:0000256" key="13">
    <source>
        <dbReference type="SAM" id="MobiDB-lite"/>
    </source>
</evidence>
<feature type="region of interest" description="Disordered" evidence="13">
    <location>
        <begin position="506"/>
        <end position="570"/>
    </location>
</feature>
<dbReference type="Proteomes" id="UP000694843">
    <property type="component" value="Unplaced"/>
</dbReference>
<dbReference type="GO" id="GO:1905475">
    <property type="term" value="P:regulation of protein localization to membrane"/>
    <property type="evidence" value="ECO:0007669"/>
    <property type="project" value="TreeGrafter"/>
</dbReference>
<keyword evidence="3" id="KW-1003">Cell membrane</keyword>
<comment type="function">
    <text evidence="12">Cell surface proteoglycan.</text>
</comment>
<dbReference type="CTD" id="39013"/>
<accession>A0A8B7PA84</accession>
<dbReference type="KEGG" id="hazt:108678244"/>
<dbReference type="AlphaFoldDB" id="A0A8B7PA84"/>
<evidence type="ECO:0000256" key="6">
    <source>
        <dbReference type="ARBA" id="ARBA00022974"/>
    </source>
</evidence>
<evidence type="ECO:0000256" key="3">
    <source>
        <dbReference type="ARBA" id="ARBA00022475"/>
    </source>
</evidence>
<dbReference type="GO" id="GO:0005886">
    <property type="term" value="C:plasma membrane"/>
    <property type="evidence" value="ECO:0007669"/>
    <property type="project" value="UniProtKB-SubCell"/>
</dbReference>
<dbReference type="PANTHER" id="PTHR10822">
    <property type="entry name" value="GLYPICAN"/>
    <property type="match status" value="1"/>
</dbReference>
<feature type="region of interest" description="Disordered" evidence="13">
    <location>
        <begin position="343"/>
        <end position="384"/>
    </location>
</feature>
<feature type="chain" id="PRO_5034732864" evidence="14">
    <location>
        <begin position="26"/>
        <end position="607"/>
    </location>
</feature>
<dbReference type="GO" id="GO:0005576">
    <property type="term" value="C:extracellular region"/>
    <property type="evidence" value="ECO:0007669"/>
    <property type="project" value="TreeGrafter"/>
</dbReference>
<evidence type="ECO:0000256" key="12">
    <source>
        <dbReference type="RuleBase" id="RU003519"/>
    </source>
</evidence>
<dbReference type="OMA" id="GVPLTHW"/>
<proteinExistence type="inferred from homology"/>
<dbReference type="GO" id="GO:0090263">
    <property type="term" value="P:positive regulation of canonical Wnt signaling pathway"/>
    <property type="evidence" value="ECO:0007669"/>
    <property type="project" value="TreeGrafter"/>
</dbReference>
<evidence type="ECO:0000256" key="11">
    <source>
        <dbReference type="RuleBase" id="RU003518"/>
    </source>
</evidence>
<evidence type="ECO:0000256" key="5">
    <source>
        <dbReference type="ARBA" id="ARBA00022729"/>
    </source>
</evidence>
<dbReference type="PANTHER" id="PTHR10822:SF29">
    <property type="entry name" value="DIVISION ABNORMALLY DELAYED PROTEIN"/>
    <property type="match status" value="1"/>
</dbReference>
<evidence type="ECO:0000256" key="9">
    <source>
        <dbReference type="ARBA" id="ARBA00023207"/>
    </source>
</evidence>
<evidence type="ECO:0000256" key="14">
    <source>
        <dbReference type="SAM" id="SignalP"/>
    </source>
</evidence>
<keyword evidence="4 12" id="KW-0336">GPI-anchor</keyword>
<organism evidence="15 16">
    <name type="scientific">Hyalella azteca</name>
    <name type="common">Amphipod</name>
    <dbReference type="NCBI Taxonomy" id="294128"/>
    <lineage>
        <taxon>Eukaryota</taxon>
        <taxon>Metazoa</taxon>
        <taxon>Ecdysozoa</taxon>
        <taxon>Arthropoda</taxon>
        <taxon>Crustacea</taxon>
        <taxon>Multicrustacea</taxon>
        <taxon>Malacostraca</taxon>
        <taxon>Eumalacostraca</taxon>
        <taxon>Peracarida</taxon>
        <taxon>Amphipoda</taxon>
        <taxon>Senticaudata</taxon>
        <taxon>Talitrida</taxon>
        <taxon>Talitroidea</taxon>
        <taxon>Hyalellidae</taxon>
        <taxon>Hyalella</taxon>
    </lineage>
</organism>
<reference evidence="16" key="1">
    <citation type="submission" date="2025-08" db="UniProtKB">
        <authorList>
            <consortium name="RefSeq"/>
        </authorList>
    </citation>
    <scope>IDENTIFICATION</scope>
</reference>
<keyword evidence="9 12" id="KW-0357">Heparan sulfate</keyword>
<evidence type="ECO:0000313" key="16">
    <source>
        <dbReference type="RefSeq" id="XP_018022101.1"/>
    </source>
</evidence>
<evidence type="ECO:0000256" key="8">
    <source>
        <dbReference type="ARBA" id="ARBA00023180"/>
    </source>
</evidence>
<sequence length="607" mass="65141">MWVKWCWCVVTTMLVVSVVVRSGDARSDVCNEVAQQLMNIAGPSSDLLHQPTLVGEAAACSGGPCCRPEQSAALQQHSVQHMQHAVAHAAARISSALHARAAALTGAITEALDSSEQETLKVFTSSYPRLTPHVTPILRNLFSGLKASIAQPDSAGLETALAQFWNDLFPTVYHSAVHAKMPQFTEQYAQCVRASTKIIKPWGIIPALVDDPVSRFLESARLLLRALETAATAAKTPESFVFPDECIVASTRMSVCGLCNAVSAQPCHNLCLNVARGCLAPLAEIGAGWSDLVNGVARASKALKAARPVLDRLPDHLPDAVLVAMETGPKLQKKVRRQCGLPTHVTQPLQSGGGSVDHMEPPPLHHSKHSTSSAPQDVDVSQHSPDNNEANVIQNIRPLAWAGDAIIKQVVKELYSSRQWFQELPNAVCHNTSKLQHDQLCWNGEKLAPYTRDLAATGVAAQKYNPELRVAHPDAGVYATADELRAVKQTIMSRITWLPASDSQMRKGYADADANPATERRHPDGGSGGSFVDEDGEDDEDGDYDGSGYASGDGANDVTEEGSRVTTYSDDHESVQVVASGSPGSVGTSLYCSFLLLPALLYCAHYP</sequence>
<evidence type="ECO:0000256" key="7">
    <source>
        <dbReference type="ARBA" id="ARBA00023136"/>
    </source>
</evidence>
<dbReference type="GO" id="GO:0098552">
    <property type="term" value="C:side of membrane"/>
    <property type="evidence" value="ECO:0007669"/>
    <property type="project" value="UniProtKB-KW"/>
</dbReference>
<keyword evidence="5 14" id="KW-0732">Signal</keyword>
<dbReference type="Pfam" id="PF01153">
    <property type="entry name" value="Glypican"/>
    <property type="match status" value="1"/>
</dbReference>
<feature type="compositionally biased region" description="Low complexity" evidence="13">
    <location>
        <begin position="546"/>
        <end position="557"/>
    </location>
</feature>
<evidence type="ECO:0000256" key="4">
    <source>
        <dbReference type="ARBA" id="ARBA00022622"/>
    </source>
</evidence>
<dbReference type="RefSeq" id="XP_018022101.1">
    <property type="nucleotide sequence ID" value="XM_018166612.2"/>
</dbReference>
<feature type="compositionally biased region" description="Polar residues" evidence="13">
    <location>
        <begin position="370"/>
        <end position="384"/>
    </location>
</feature>
<dbReference type="GO" id="GO:0016477">
    <property type="term" value="P:cell migration"/>
    <property type="evidence" value="ECO:0007669"/>
    <property type="project" value="TreeGrafter"/>
</dbReference>
<evidence type="ECO:0000256" key="2">
    <source>
        <dbReference type="ARBA" id="ARBA00010260"/>
    </source>
</evidence>